<reference evidence="5 6" key="1">
    <citation type="submission" date="2023-07" db="EMBL/GenBank/DDBJ databases">
        <title>Comparative genomics of wheat-associated soil bacteria to identify genetic determinants of phenazine resistance.</title>
        <authorList>
            <person name="Mouncey N."/>
        </authorList>
    </citation>
    <scope>NUCLEOTIDE SEQUENCE [LARGE SCALE GENOMIC DNA]</scope>
    <source>
        <strain evidence="5 6">W4I9-1</strain>
    </source>
</reference>
<gene>
    <name evidence="5" type="ORF">QFZ53_001236</name>
</gene>
<comment type="caution">
    <text evidence="5">The sequence shown here is derived from an EMBL/GenBank/DDBJ whole genome shotgun (WGS) entry which is preliminary data.</text>
</comment>
<feature type="region of interest" description="Disordered" evidence="3">
    <location>
        <begin position="1"/>
        <end position="21"/>
    </location>
</feature>
<name>A0AAW8EUD7_9MICO</name>
<dbReference type="Gene3D" id="1.10.357.10">
    <property type="entry name" value="Tetracycline Repressor, domain 2"/>
    <property type="match status" value="1"/>
</dbReference>
<organism evidence="5 6">
    <name type="scientific">Microbacterium natoriense</name>
    <dbReference type="NCBI Taxonomy" id="284570"/>
    <lineage>
        <taxon>Bacteria</taxon>
        <taxon>Bacillati</taxon>
        <taxon>Actinomycetota</taxon>
        <taxon>Actinomycetes</taxon>
        <taxon>Micrococcales</taxon>
        <taxon>Microbacteriaceae</taxon>
        <taxon>Microbacterium</taxon>
    </lineage>
</organism>
<feature type="DNA-binding region" description="H-T-H motif" evidence="2">
    <location>
        <begin position="41"/>
        <end position="60"/>
    </location>
</feature>
<proteinExistence type="predicted"/>
<keyword evidence="1 2" id="KW-0238">DNA-binding</keyword>
<dbReference type="PANTHER" id="PTHR30055:SF226">
    <property type="entry name" value="HTH-TYPE TRANSCRIPTIONAL REGULATOR PKSA"/>
    <property type="match status" value="1"/>
</dbReference>
<dbReference type="InterPro" id="IPR050109">
    <property type="entry name" value="HTH-type_TetR-like_transc_reg"/>
</dbReference>
<dbReference type="Pfam" id="PF00440">
    <property type="entry name" value="TetR_N"/>
    <property type="match status" value="1"/>
</dbReference>
<dbReference type="GO" id="GO:0000976">
    <property type="term" value="F:transcription cis-regulatory region binding"/>
    <property type="evidence" value="ECO:0007669"/>
    <property type="project" value="TreeGrafter"/>
</dbReference>
<feature type="domain" description="HTH tetR-type" evidence="4">
    <location>
        <begin position="18"/>
        <end position="78"/>
    </location>
</feature>
<dbReference type="RefSeq" id="WP_307294644.1">
    <property type="nucleotide sequence ID" value="NZ_JAUSXV010000001.1"/>
</dbReference>
<evidence type="ECO:0000313" key="6">
    <source>
        <dbReference type="Proteomes" id="UP001244427"/>
    </source>
</evidence>
<feature type="compositionally biased region" description="Basic residues" evidence="3">
    <location>
        <begin position="1"/>
        <end position="11"/>
    </location>
</feature>
<dbReference type="PROSITE" id="PS50977">
    <property type="entry name" value="HTH_TETR_2"/>
    <property type="match status" value="1"/>
</dbReference>
<dbReference type="PANTHER" id="PTHR30055">
    <property type="entry name" value="HTH-TYPE TRANSCRIPTIONAL REGULATOR RUTR"/>
    <property type="match status" value="1"/>
</dbReference>
<dbReference type="Proteomes" id="UP001244427">
    <property type="component" value="Unassembled WGS sequence"/>
</dbReference>
<feature type="compositionally biased region" description="Basic and acidic residues" evidence="3">
    <location>
        <begin position="12"/>
        <end position="21"/>
    </location>
</feature>
<evidence type="ECO:0000256" key="1">
    <source>
        <dbReference type="ARBA" id="ARBA00023125"/>
    </source>
</evidence>
<dbReference type="GO" id="GO:0003700">
    <property type="term" value="F:DNA-binding transcription factor activity"/>
    <property type="evidence" value="ECO:0007669"/>
    <property type="project" value="TreeGrafter"/>
</dbReference>
<dbReference type="AlphaFoldDB" id="A0AAW8EUD7"/>
<dbReference type="SUPFAM" id="SSF46689">
    <property type="entry name" value="Homeodomain-like"/>
    <property type="match status" value="1"/>
</dbReference>
<accession>A0AAW8EUD7</accession>
<dbReference type="EMBL" id="JAUSXV010000001">
    <property type="protein sequence ID" value="MDQ0647040.1"/>
    <property type="molecule type" value="Genomic_DNA"/>
</dbReference>
<evidence type="ECO:0000259" key="4">
    <source>
        <dbReference type="PROSITE" id="PS50977"/>
    </source>
</evidence>
<dbReference type="InterPro" id="IPR001647">
    <property type="entry name" value="HTH_TetR"/>
</dbReference>
<evidence type="ECO:0000256" key="3">
    <source>
        <dbReference type="SAM" id="MobiDB-lite"/>
    </source>
</evidence>
<dbReference type="InterPro" id="IPR009057">
    <property type="entry name" value="Homeodomain-like_sf"/>
</dbReference>
<sequence>MKTNAKTKSRPTRAEQKDRTREEIRRAALDLFETRGFHGTTIDDITALASVGRRTFFRYFLCKEAVLFDGGVLPHLGADMEPLLESGTPPVRALFMALENRSARTSRTPDEATLRRRKIRAELLHEPSVAEFYRLQVALVAQMVTDVVRQHPEHAAVPYLPELVGGLLQIMTIEHLESGETLNLSLDASPWREAVRALERSFDDKKA</sequence>
<protein>
    <submittedName>
        <fullName evidence="5">AcrR family transcriptional regulator</fullName>
    </submittedName>
</protein>
<evidence type="ECO:0000313" key="5">
    <source>
        <dbReference type="EMBL" id="MDQ0647040.1"/>
    </source>
</evidence>
<keyword evidence="6" id="KW-1185">Reference proteome</keyword>
<evidence type="ECO:0000256" key="2">
    <source>
        <dbReference type="PROSITE-ProRule" id="PRU00335"/>
    </source>
</evidence>